<accession>A0A4Y3RIZ4</accession>
<organism evidence="3 4">
    <name type="scientific">Streptomyces gardneri</name>
    <dbReference type="NCBI Taxonomy" id="66892"/>
    <lineage>
        <taxon>Bacteria</taxon>
        <taxon>Bacillati</taxon>
        <taxon>Actinomycetota</taxon>
        <taxon>Actinomycetes</taxon>
        <taxon>Kitasatosporales</taxon>
        <taxon>Streptomycetaceae</taxon>
        <taxon>Streptomyces</taxon>
    </lineage>
</organism>
<dbReference type="Pfam" id="PF19631">
    <property type="entry name" value="Trypco2"/>
    <property type="match status" value="1"/>
</dbReference>
<proteinExistence type="predicted"/>
<protein>
    <recommendedName>
        <fullName evidence="2">Trypsin-co-occurring domain-containing protein</fullName>
    </recommendedName>
</protein>
<gene>
    <name evidence="3" type="ORF">SGA01_32670</name>
</gene>
<sequence>MDIELADLLASLRSEIGRARLEAADQDVKFRIDSIDLELQVSVEKSADANAGMKFWVVSLGGKAGAKSGQTHTVRMTLTAEDAATGQKVRTGDDVSDLLGAG</sequence>
<evidence type="ECO:0000259" key="2">
    <source>
        <dbReference type="Pfam" id="PF19631"/>
    </source>
</evidence>
<name>A0A4Y3RIZ4_9ACTN</name>
<evidence type="ECO:0000256" key="1">
    <source>
        <dbReference type="SAM" id="MobiDB-lite"/>
    </source>
</evidence>
<reference evidence="3 4" key="1">
    <citation type="submission" date="2019-06" db="EMBL/GenBank/DDBJ databases">
        <title>Whole genome shotgun sequence of Streptomyces gardneri NBRC 12865.</title>
        <authorList>
            <person name="Hosoyama A."/>
            <person name="Uohara A."/>
            <person name="Ohji S."/>
            <person name="Ichikawa N."/>
        </authorList>
    </citation>
    <scope>NUCLEOTIDE SEQUENCE [LARGE SCALE GENOMIC DNA]</scope>
    <source>
        <strain evidence="3 4">NBRC 12865</strain>
    </source>
</reference>
<feature type="domain" description="Trypsin-co-occurring" evidence="2">
    <location>
        <begin position="3"/>
        <end position="79"/>
    </location>
</feature>
<feature type="region of interest" description="Disordered" evidence="1">
    <location>
        <begin position="83"/>
        <end position="102"/>
    </location>
</feature>
<keyword evidence="4" id="KW-1185">Reference proteome</keyword>
<evidence type="ECO:0000313" key="3">
    <source>
        <dbReference type="EMBL" id="GEB57662.1"/>
    </source>
</evidence>
<dbReference type="AlphaFoldDB" id="A0A4Y3RIZ4"/>
<dbReference type="EMBL" id="BJMN01000020">
    <property type="protein sequence ID" value="GEB57662.1"/>
    <property type="molecule type" value="Genomic_DNA"/>
</dbReference>
<dbReference type="InterPro" id="IPR045608">
    <property type="entry name" value="Trypco2"/>
</dbReference>
<comment type="caution">
    <text evidence="3">The sequence shown here is derived from an EMBL/GenBank/DDBJ whole genome shotgun (WGS) entry which is preliminary data.</text>
</comment>
<evidence type="ECO:0000313" key="4">
    <source>
        <dbReference type="Proteomes" id="UP000315226"/>
    </source>
</evidence>
<dbReference type="Proteomes" id="UP000315226">
    <property type="component" value="Unassembled WGS sequence"/>
</dbReference>